<dbReference type="Pfam" id="PF11017">
    <property type="entry name" value="DUF2855"/>
    <property type="match status" value="1"/>
</dbReference>
<dbReference type="AlphaFoldDB" id="A0AA39WYU3"/>
<sequence>MAALIPAIQIIAKANHTAHHIVPIQPDTTPLQPNSSSVRIRTTLLSLTTNTFSYARHGGMGFPGLDWWNTYPFPTSLPAPYNDTTKYCRIAAWGFSKVIESTIPDVLVGTEFYGFQPIGTAAETLTLAKGAPGRWVEVSERRKGLLNVYNEYIVVPGKDGKGSAEEVLRSKGLDALCRPLFQSSFVLNRFSFAWEGEGVHPLGIKEIPWTAEDAELKGAVMFLLAPSGKTGLAFAHQVRKARPVGEQPRKVVAVGSERSRGFTERTGLFDEVLEYGDVDVAGEVEAVVGEKPGKIVVVNFGARGEAPDKWVDGLKPLAERVQAVLVGTSPEGKGMSKLAALAMQPGSGVFQMNAGGLSEAAKEVLGTEKYNEALSAGFEAFKTDGAGGLKVVSGRGIDEYAMGWDSIANGEFDPETGLVYELP</sequence>
<gene>
    <name evidence="1" type="ORF">B0T14DRAFT_517450</name>
</gene>
<proteinExistence type="predicted"/>
<evidence type="ECO:0000313" key="1">
    <source>
        <dbReference type="EMBL" id="KAK0624041.1"/>
    </source>
</evidence>
<dbReference type="EMBL" id="JAULSU010000003">
    <property type="protein sequence ID" value="KAK0624041.1"/>
    <property type="molecule type" value="Genomic_DNA"/>
</dbReference>
<organism evidence="1 2">
    <name type="scientific">Immersiella caudata</name>
    <dbReference type="NCBI Taxonomy" id="314043"/>
    <lineage>
        <taxon>Eukaryota</taxon>
        <taxon>Fungi</taxon>
        <taxon>Dikarya</taxon>
        <taxon>Ascomycota</taxon>
        <taxon>Pezizomycotina</taxon>
        <taxon>Sordariomycetes</taxon>
        <taxon>Sordariomycetidae</taxon>
        <taxon>Sordariales</taxon>
        <taxon>Lasiosphaeriaceae</taxon>
        <taxon>Immersiella</taxon>
    </lineage>
</organism>
<comment type="caution">
    <text evidence="1">The sequence shown here is derived from an EMBL/GenBank/DDBJ whole genome shotgun (WGS) entry which is preliminary data.</text>
</comment>
<reference evidence="1" key="1">
    <citation type="submission" date="2023-06" db="EMBL/GenBank/DDBJ databases">
        <title>Genome-scale phylogeny and comparative genomics of the fungal order Sordariales.</title>
        <authorList>
            <consortium name="Lawrence Berkeley National Laboratory"/>
            <person name="Hensen N."/>
            <person name="Bonometti L."/>
            <person name="Westerberg I."/>
            <person name="Brannstrom I.O."/>
            <person name="Guillou S."/>
            <person name="Cros-Aarteil S."/>
            <person name="Calhoun S."/>
            <person name="Haridas S."/>
            <person name="Kuo A."/>
            <person name="Mondo S."/>
            <person name="Pangilinan J."/>
            <person name="Riley R."/>
            <person name="Labutti K."/>
            <person name="Andreopoulos B."/>
            <person name="Lipzen A."/>
            <person name="Chen C."/>
            <person name="Yanf M."/>
            <person name="Daum C."/>
            <person name="Ng V."/>
            <person name="Clum A."/>
            <person name="Steindorff A."/>
            <person name="Ohm R."/>
            <person name="Martin F."/>
            <person name="Silar P."/>
            <person name="Natvig D."/>
            <person name="Lalanne C."/>
            <person name="Gautier V."/>
            <person name="Ament-Velasquez S.L."/>
            <person name="Kruys A."/>
            <person name="Hutchinson M.I."/>
            <person name="Powell A.J."/>
            <person name="Barry K."/>
            <person name="Miller A.N."/>
            <person name="Grigoriev I.V."/>
            <person name="Debuchy R."/>
            <person name="Gladieux P."/>
            <person name="Thoren M.H."/>
            <person name="Johannesson H."/>
        </authorList>
    </citation>
    <scope>NUCLEOTIDE SEQUENCE</scope>
    <source>
        <strain evidence="1">CBS 606.72</strain>
    </source>
</reference>
<accession>A0AA39WYU3</accession>
<name>A0AA39WYU3_9PEZI</name>
<keyword evidence="2" id="KW-1185">Reference proteome</keyword>
<protein>
    <submittedName>
        <fullName evidence="1">Uncharacterized protein</fullName>
    </submittedName>
</protein>
<dbReference type="InterPro" id="IPR021276">
    <property type="entry name" value="DUF2855"/>
</dbReference>
<evidence type="ECO:0000313" key="2">
    <source>
        <dbReference type="Proteomes" id="UP001175000"/>
    </source>
</evidence>
<dbReference type="Proteomes" id="UP001175000">
    <property type="component" value="Unassembled WGS sequence"/>
</dbReference>